<sequence>MHELGSKAKHSRVLSTKNQLPRKQPVSQPPKPPLAPIQNEQSTLFSTPPAPSHISPPVSTPNNGPSPGRMRTNAEGPRLIPVDPVRATPHLLAKIPHGARHVRRFIIVVVVVLYRGSHQAVYPTPNVPPLQHAGDEIVLKEDEDDGVDGVELDTDMEMEMGMGRDEDEEQEEQEEQDEEEEEEREEVQEEEEEEEEYDPDHDHGHAAERYRYSGSLVMRPRKRSSEELDDEHERERGRERGSEERVPCRGTYHNDNHNHNDTYSLHNHQRIRVHAPLSPSSESPRSRRRSGSVYYSSSADAEEGDRDVVFSEVGDGDVDVDVHVDGDGDDISGDEFLDVASEWLDDAKKAILKGKKNLDKWFHDGREFIKRDNLLYEYITHPEFQKYDLRVTEPKLCDPTVKQLSGYLDIAEDKHGE</sequence>
<accession>A0ACB8H597</accession>
<dbReference type="Proteomes" id="UP000664032">
    <property type="component" value="Unassembled WGS sequence"/>
</dbReference>
<organism evidence="1 2">
    <name type="scientific">Psilocybe cubensis</name>
    <name type="common">Psychedelic mushroom</name>
    <name type="synonym">Stropharia cubensis</name>
    <dbReference type="NCBI Taxonomy" id="181762"/>
    <lineage>
        <taxon>Eukaryota</taxon>
        <taxon>Fungi</taxon>
        <taxon>Dikarya</taxon>
        <taxon>Basidiomycota</taxon>
        <taxon>Agaricomycotina</taxon>
        <taxon>Agaricomycetes</taxon>
        <taxon>Agaricomycetidae</taxon>
        <taxon>Agaricales</taxon>
        <taxon>Agaricineae</taxon>
        <taxon>Strophariaceae</taxon>
        <taxon>Psilocybe</taxon>
    </lineage>
</organism>
<dbReference type="EMBL" id="JAFIQS020000004">
    <property type="protein sequence ID" value="KAH9482894.1"/>
    <property type="molecule type" value="Genomic_DNA"/>
</dbReference>
<keyword evidence="2" id="KW-1185">Reference proteome</keyword>
<protein>
    <submittedName>
        <fullName evidence="1">Uncharacterized protein</fullName>
    </submittedName>
</protein>
<evidence type="ECO:0000313" key="2">
    <source>
        <dbReference type="Proteomes" id="UP000664032"/>
    </source>
</evidence>
<evidence type="ECO:0000313" key="1">
    <source>
        <dbReference type="EMBL" id="KAH9482894.1"/>
    </source>
</evidence>
<name>A0ACB8H597_PSICU</name>
<proteinExistence type="predicted"/>
<comment type="caution">
    <text evidence="1">The sequence shown here is derived from an EMBL/GenBank/DDBJ whole genome shotgun (WGS) entry which is preliminary data.</text>
</comment>
<gene>
    <name evidence="1" type="ORF">JR316_0004994</name>
</gene>
<reference evidence="1" key="1">
    <citation type="submission" date="2021-10" db="EMBL/GenBank/DDBJ databases">
        <title>Psilocybe cubensis genome.</title>
        <authorList>
            <person name="Mckernan K.J."/>
            <person name="Crawford S."/>
            <person name="Trippe A."/>
            <person name="Kane L.T."/>
            <person name="Mclaughlin S."/>
        </authorList>
    </citation>
    <scope>NUCLEOTIDE SEQUENCE</scope>
    <source>
        <strain evidence="1">MGC-MH-2018</strain>
    </source>
</reference>